<dbReference type="InterPro" id="IPR029058">
    <property type="entry name" value="AB_hydrolase_fold"/>
</dbReference>
<dbReference type="Gene3D" id="3.40.50.1820">
    <property type="entry name" value="alpha/beta hydrolase"/>
    <property type="match status" value="1"/>
</dbReference>
<comment type="caution">
    <text evidence="2">The sequence shown here is derived from an EMBL/GenBank/DDBJ whole genome shotgun (WGS) entry which is preliminary data.</text>
</comment>
<organism evidence="2 3">
    <name type="scientific">Variovorax rhizosphaerae</name>
    <dbReference type="NCBI Taxonomy" id="1836200"/>
    <lineage>
        <taxon>Bacteria</taxon>
        <taxon>Pseudomonadati</taxon>
        <taxon>Pseudomonadota</taxon>
        <taxon>Betaproteobacteria</taxon>
        <taxon>Burkholderiales</taxon>
        <taxon>Comamonadaceae</taxon>
        <taxon>Variovorax</taxon>
    </lineage>
</organism>
<protein>
    <submittedName>
        <fullName evidence="2">Alpha/beta fold hydrolase</fullName>
    </submittedName>
</protein>
<gene>
    <name evidence="2" type="ORF">WKW82_05770</name>
</gene>
<dbReference type="PANTHER" id="PTHR43798:SF33">
    <property type="entry name" value="HYDROLASE, PUTATIVE (AFU_ORTHOLOGUE AFUA_2G14860)-RELATED"/>
    <property type="match status" value="1"/>
</dbReference>
<dbReference type="EMBL" id="JBBKZT010000002">
    <property type="protein sequence ID" value="MEJ8846143.1"/>
    <property type="molecule type" value="Genomic_DNA"/>
</dbReference>
<accession>A0ABU8WH96</accession>
<dbReference type="PANTHER" id="PTHR43798">
    <property type="entry name" value="MONOACYLGLYCEROL LIPASE"/>
    <property type="match status" value="1"/>
</dbReference>
<keyword evidence="3" id="KW-1185">Reference proteome</keyword>
<keyword evidence="2" id="KW-0378">Hydrolase</keyword>
<dbReference type="InterPro" id="IPR000073">
    <property type="entry name" value="AB_hydrolase_1"/>
</dbReference>
<dbReference type="GO" id="GO:0016787">
    <property type="term" value="F:hydrolase activity"/>
    <property type="evidence" value="ECO:0007669"/>
    <property type="project" value="UniProtKB-KW"/>
</dbReference>
<evidence type="ECO:0000313" key="3">
    <source>
        <dbReference type="Proteomes" id="UP001385892"/>
    </source>
</evidence>
<evidence type="ECO:0000259" key="1">
    <source>
        <dbReference type="Pfam" id="PF12697"/>
    </source>
</evidence>
<dbReference type="RefSeq" id="WP_340341291.1">
    <property type="nucleotide sequence ID" value="NZ_JBBKZT010000002.1"/>
</dbReference>
<feature type="domain" description="AB hydrolase-1" evidence="1">
    <location>
        <begin position="3"/>
        <end position="235"/>
    </location>
</feature>
<evidence type="ECO:0000313" key="2">
    <source>
        <dbReference type="EMBL" id="MEJ8846143.1"/>
    </source>
</evidence>
<sequence>MLALHSIGLDAHSFDALREAVGPDWRITSFDQRGHGAQVNRPATSLEQYVDDAALALAECSDGPVHLLGHSMGGAVAALLAARTACGSPGRIATLTLISSPSRGMLGFTERAAAVRADGVRAAVAPTMFRWFGEEGAALDNAPQSYARSTLNAMQSEGFAGAWEALAQFPGYDDIADLLPPTLCITAADDLSTPPHAMQPIVEAFKKAGRADNVAFTTLASGGHMAPLFAAPELVGALRVHWLAHTVQPSSKH</sequence>
<dbReference type="Pfam" id="PF12697">
    <property type="entry name" value="Abhydrolase_6"/>
    <property type="match status" value="1"/>
</dbReference>
<reference evidence="2 3" key="1">
    <citation type="submission" date="2024-03" db="EMBL/GenBank/DDBJ databases">
        <title>Novel species of the genus Variovorax.</title>
        <authorList>
            <person name="Liu Q."/>
            <person name="Xin Y.-H."/>
        </authorList>
    </citation>
    <scope>NUCLEOTIDE SEQUENCE [LARGE SCALE GENOMIC DNA]</scope>
    <source>
        <strain evidence="2 3">KACC 18900</strain>
    </source>
</reference>
<name>A0ABU8WH96_9BURK</name>
<proteinExistence type="predicted"/>
<dbReference type="SUPFAM" id="SSF53474">
    <property type="entry name" value="alpha/beta-Hydrolases"/>
    <property type="match status" value="1"/>
</dbReference>
<dbReference type="Proteomes" id="UP001385892">
    <property type="component" value="Unassembled WGS sequence"/>
</dbReference>
<dbReference type="InterPro" id="IPR050266">
    <property type="entry name" value="AB_hydrolase_sf"/>
</dbReference>